<feature type="non-terminal residue" evidence="1">
    <location>
        <position position="71"/>
    </location>
</feature>
<keyword evidence="2" id="KW-1185">Reference proteome</keyword>
<evidence type="ECO:0000313" key="1">
    <source>
        <dbReference type="EMBL" id="KAF9469841.1"/>
    </source>
</evidence>
<gene>
    <name evidence="1" type="ORF">BDZ94DRAFT_1134003</name>
</gene>
<dbReference type="AlphaFoldDB" id="A0A9P5YJF2"/>
<reference evidence="1" key="1">
    <citation type="submission" date="2020-11" db="EMBL/GenBank/DDBJ databases">
        <authorList>
            <consortium name="DOE Joint Genome Institute"/>
            <person name="Ahrendt S."/>
            <person name="Riley R."/>
            <person name="Andreopoulos W."/>
            <person name="Labutti K."/>
            <person name="Pangilinan J."/>
            <person name="Ruiz-Duenas F.J."/>
            <person name="Barrasa J.M."/>
            <person name="Sanchez-Garcia M."/>
            <person name="Camarero S."/>
            <person name="Miyauchi S."/>
            <person name="Serrano A."/>
            <person name="Linde D."/>
            <person name="Babiker R."/>
            <person name="Drula E."/>
            <person name="Ayuso-Fernandez I."/>
            <person name="Pacheco R."/>
            <person name="Padilla G."/>
            <person name="Ferreira P."/>
            <person name="Barriuso J."/>
            <person name="Kellner H."/>
            <person name="Castanera R."/>
            <person name="Alfaro M."/>
            <person name="Ramirez L."/>
            <person name="Pisabarro A.G."/>
            <person name="Kuo A."/>
            <person name="Tritt A."/>
            <person name="Lipzen A."/>
            <person name="He G."/>
            <person name="Yan M."/>
            <person name="Ng V."/>
            <person name="Cullen D."/>
            <person name="Martin F."/>
            <person name="Rosso M.-N."/>
            <person name="Henrissat B."/>
            <person name="Hibbett D."/>
            <person name="Martinez A.T."/>
            <person name="Grigoriev I.V."/>
        </authorList>
    </citation>
    <scope>NUCLEOTIDE SEQUENCE</scope>
    <source>
        <strain evidence="1">CBS 247.69</strain>
    </source>
</reference>
<accession>A0A9P5YJF2</accession>
<protein>
    <submittedName>
        <fullName evidence="1">Uncharacterized protein</fullName>
    </submittedName>
</protein>
<dbReference type="Proteomes" id="UP000807353">
    <property type="component" value="Unassembled WGS sequence"/>
</dbReference>
<organism evidence="1 2">
    <name type="scientific">Collybia nuda</name>
    <dbReference type="NCBI Taxonomy" id="64659"/>
    <lineage>
        <taxon>Eukaryota</taxon>
        <taxon>Fungi</taxon>
        <taxon>Dikarya</taxon>
        <taxon>Basidiomycota</taxon>
        <taxon>Agaricomycotina</taxon>
        <taxon>Agaricomycetes</taxon>
        <taxon>Agaricomycetidae</taxon>
        <taxon>Agaricales</taxon>
        <taxon>Tricholomatineae</taxon>
        <taxon>Clitocybaceae</taxon>
        <taxon>Collybia</taxon>
    </lineage>
</organism>
<sequence>LLIDQEGFRSVHARFKFSGYSKQTCDTYDGDEVQFRPITRQVFYFHYAPFDGLPVLRRVTINEEESRDYIS</sequence>
<dbReference type="EMBL" id="MU150229">
    <property type="protein sequence ID" value="KAF9469841.1"/>
    <property type="molecule type" value="Genomic_DNA"/>
</dbReference>
<dbReference type="OrthoDB" id="3269398at2759"/>
<name>A0A9P5YJF2_9AGAR</name>
<comment type="caution">
    <text evidence="1">The sequence shown here is derived from an EMBL/GenBank/DDBJ whole genome shotgun (WGS) entry which is preliminary data.</text>
</comment>
<feature type="non-terminal residue" evidence="1">
    <location>
        <position position="1"/>
    </location>
</feature>
<proteinExistence type="predicted"/>
<evidence type="ECO:0000313" key="2">
    <source>
        <dbReference type="Proteomes" id="UP000807353"/>
    </source>
</evidence>